<gene>
    <name evidence="2" type="ORF">RHO25_012389</name>
</gene>
<keyword evidence="3" id="KW-1185">Reference proteome</keyword>
<dbReference type="PANTHER" id="PTHR38703">
    <property type="entry name" value="CHROMOSOME 8, WHOLE GENOME SHOTGUN SEQUENCE"/>
    <property type="match status" value="1"/>
</dbReference>
<proteinExistence type="predicted"/>
<dbReference type="GeneID" id="35434735"/>
<feature type="region of interest" description="Disordered" evidence="1">
    <location>
        <begin position="1"/>
        <end position="168"/>
    </location>
</feature>
<name>A0ABZ0P7V8_CERBT</name>
<dbReference type="RefSeq" id="XP_023449972.2">
    <property type="nucleotide sequence ID" value="XM_023603725.2"/>
</dbReference>
<organism evidence="2 3">
    <name type="scientific">Cercospora beticola</name>
    <name type="common">Sugarbeet leaf spot fungus</name>
    <dbReference type="NCBI Taxonomy" id="122368"/>
    <lineage>
        <taxon>Eukaryota</taxon>
        <taxon>Fungi</taxon>
        <taxon>Dikarya</taxon>
        <taxon>Ascomycota</taxon>
        <taxon>Pezizomycotina</taxon>
        <taxon>Dothideomycetes</taxon>
        <taxon>Dothideomycetidae</taxon>
        <taxon>Mycosphaerellales</taxon>
        <taxon>Mycosphaerellaceae</taxon>
        <taxon>Cercospora</taxon>
    </lineage>
</organism>
<feature type="compositionally biased region" description="Basic and acidic residues" evidence="1">
    <location>
        <begin position="208"/>
        <end position="234"/>
    </location>
</feature>
<sequence length="534" mass="59556">MASGLKQKLDKVLHRRDHHDEQDGNTALDPVAPSPAVPRTSEDKRIARKRSSTLREKIRSASRSRTRPASRNGPGADGTPPRSSSEYTSQSPPMPTRPVRRVEDHRDLSSEFKQLDLRGSAQSSPQSNHAGSPRSVPLVSPYNRRPLSQSLEDERARTGSPRSINFASAEDPYSEAVANFNLGRDETVLAGGLEDSHAIRRALARDQREDLVQPRRSREINRDVINARKSDDLSRPGSSRRSNEATRTAIPAAAIPSRDGSLDWQRTQQSTGKSHIKRQSLEKPLPPPPEGKQLNNFEHHPSTSASQPQFLVQDSSTPISLAEHGISLTNTEDTTIHTTQAPAVTNETTIVNTHEHITEAITREIHTHDIYHRVLPIIDVEVLPPRHFIESSSGRRHEISADEAPGGKEMSLDLQRVMQEAVNREGERKCTLAHGNKDQWYTQHGRRKFTAVDYDPKNTEGDLREAVAEDGTEYSERTWVHWPVLEEDVAGTRAFHFDGEGRAGFVEEVRGVGKRNSAEEARRASVTMRKPVPS</sequence>
<accession>A0ABZ0P7V8</accession>
<evidence type="ECO:0000313" key="2">
    <source>
        <dbReference type="EMBL" id="WPB07727.1"/>
    </source>
</evidence>
<feature type="compositionally biased region" description="Low complexity" evidence="1">
    <location>
        <begin position="245"/>
        <end position="258"/>
    </location>
</feature>
<dbReference type="PANTHER" id="PTHR38703:SF1">
    <property type="entry name" value="ALLERGEN"/>
    <property type="match status" value="1"/>
</dbReference>
<feature type="compositionally biased region" description="Polar residues" evidence="1">
    <location>
        <begin position="264"/>
        <end position="273"/>
    </location>
</feature>
<feature type="compositionally biased region" description="Basic and acidic residues" evidence="1">
    <location>
        <begin position="512"/>
        <end position="523"/>
    </location>
</feature>
<feature type="region of interest" description="Disordered" evidence="1">
    <location>
        <begin position="512"/>
        <end position="534"/>
    </location>
</feature>
<dbReference type="Proteomes" id="UP001302367">
    <property type="component" value="Chromosome 9"/>
</dbReference>
<dbReference type="EMBL" id="CP134192">
    <property type="protein sequence ID" value="WPB07727.1"/>
    <property type="molecule type" value="Genomic_DNA"/>
</dbReference>
<evidence type="ECO:0000313" key="3">
    <source>
        <dbReference type="Proteomes" id="UP001302367"/>
    </source>
</evidence>
<protein>
    <submittedName>
        <fullName evidence="2">Uncharacterized protein</fullName>
    </submittedName>
</protein>
<feature type="region of interest" description="Disordered" evidence="1">
    <location>
        <begin position="208"/>
        <end position="309"/>
    </location>
</feature>
<reference evidence="2 3" key="1">
    <citation type="submission" date="2023-09" db="EMBL/GenBank/DDBJ databases">
        <title>Complete-Gapless Cercospora beticola genome.</title>
        <authorList>
            <person name="Wyatt N.A."/>
            <person name="Spanner R.E."/>
            <person name="Bolton M.D."/>
        </authorList>
    </citation>
    <scope>NUCLEOTIDE SEQUENCE [LARGE SCALE GENOMIC DNA]</scope>
    <source>
        <strain evidence="2">Cb09-40</strain>
    </source>
</reference>
<feature type="compositionally biased region" description="Polar residues" evidence="1">
    <location>
        <begin position="120"/>
        <end position="130"/>
    </location>
</feature>
<feature type="compositionally biased region" description="Basic and acidic residues" evidence="1">
    <location>
        <begin position="100"/>
        <end position="116"/>
    </location>
</feature>
<feature type="compositionally biased region" description="Polar residues" evidence="1">
    <location>
        <begin position="81"/>
        <end position="91"/>
    </location>
</feature>
<evidence type="ECO:0000256" key="1">
    <source>
        <dbReference type="SAM" id="MobiDB-lite"/>
    </source>
</evidence>
<feature type="compositionally biased region" description="Basic and acidic residues" evidence="1">
    <location>
        <begin position="7"/>
        <end position="22"/>
    </location>
</feature>